<evidence type="ECO:0000313" key="1">
    <source>
        <dbReference type="EMBL" id="GJT54835.1"/>
    </source>
</evidence>
<sequence length="862" mass="100188">MEVYSEDTRRYWRIIRVGNHTEAYQIFADMLKKFDRDDLVKLWDLVKKRFSTTEPTDDKEKELWVELKRLFEPDNDDILWKLQRYMHDPLVWRLYDTCGVHHVSSVRGHDIFMLVEKEYPLTRGTLGLMMVARLLVEADSEMSRELLRKIFYQANRPRQGGLLGIKASQVSTAEWPTGSWREDGYCNGGNLPGAYIVGNMLRYQDLEWYDALKDSELKEEALRNKAIMEGLINEDVESNNEGWKRWNDFEITNDDRNEWEYENEHEDDERYELCGNETHEFLVCTIRRFEMIKYSFGQDEEYVAVKEDEYADLTNTSEDACLRKKYRLNLKNDMPPRDKIDGPNITIEEYIRLEEEKAQKHGKVFNWETAKYGKIWYDEDVHDLRSIETEFPAIVFNDNFKSNETLFCEPTVSSLNNNKIDFRISFDKSDDEDYMVIFDKNSFSYKIISTNDLKTDSENDNEKVNMPLFPSPEPLVSCIDDLDFFKDFENKFPAIVYNDALTSKSDFSTEPTLCPQYINEFYLKYETSLSEYDEVKQNVLYFNDLFPFNIIYLDDLKSDKDDDDNEINMIQSSGGRIGLQERIRHIRLTPIGQTLWLRYQVEGYTEEIVHDFEQRLKTIFGRQVNQVYTLDFEGLTLDIRQDLAERLRMVYIGDDGLHIVEEMAEDEFGPYWLGSERVIPDKGDLSDYWVEISSGRDFLRGPKRQQVAAAGALEAAEDALAVDEGAQADLAPRASTLTATTTSSCGSLCGLVERSMTDRGRFSTWMISCMTQLMDASGQTYQAFDGAIRGSSPAVFEKHTRKRTKHASTSSAPTKTCSEFSTTICEYVTEPSTLSKSRAELRKESVYKSVEAEEKSNLKTSL</sequence>
<reference evidence="1" key="2">
    <citation type="submission" date="2022-01" db="EMBL/GenBank/DDBJ databases">
        <authorList>
            <person name="Yamashiro T."/>
            <person name="Shiraishi A."/>
            <person name="Satake H."/>
            <person name="Nakayama K."/>
        </authorList>
    </citation>
    <scope>NUCLEOTIDE SEQUENCE</scope>
</reference>
<name>A0ABQ5EV35_9ASTR</name>
<comment type="caution">
    <text evidence="1">The sequence shown here is derived from an EMBL/GenBank/DDBJ whole genome shotgun (WGS) entry which is preliminary data.</text>
</comment>
<organism evidence="1 2">
    <name type="scientific">Tanacetum coccineum</name>
    <dbReference type="NCBI Taxonomy" id="301880"/>
    <lineage>
        <taxon>Eukaryota</taxon>
        <taxon>Viridiplantae</taxon>
        <taxon>Streptophyta</taxon>
        <taxon>Embryophyta</taxon>
        <taxon>Tracheophyta</taxon>
        <taxon>Spermatophyta</taxon>
        <taxon>Magnoliopsida</taxon>
        <taxon>eudicotyledons</taxon>
        <taxon>Gunneridae</taxon>
        <taxon>Pentapetalae</taxon>
        <taxon>asterids</taxon>
        <taxon>campanulids</taxon>
        <taxon>Asterales</taxon>
        <taxon>Asteraceae</taxon>
        <taxon>Asteroideae</taxon>
        <taxon>Anthemideae</taxon>
        <taxon>Anthemidinae</taxon>
        <taxon>Tanacetum</taxon>
    </lineage>
</organism>
<keyword evidence="2" id="KW-1185">Reference proteome</keyword>
<protein>
    <submittedName>
        <fullName evidence="1">Uncharacterized protein</fullName>
    </submittedName>
</protein>
<gene>
    <name evidence="1" type="ORF">Tco_0989889</name>
</gene>
<dbReference type="EMBL" id="BQNB010016706">
    <property type="protein sequence ID" value="GJT54835.1"/>
    <property type="molecule type" value="Genomic_DNA"/>
</dbReference>
<dbReference type="Proteomes" id="UP001151760">
    <property type="component" value="Unassembled WGS sequence"/>
</dbReference>
<reference evidence="1" key="1">
    <citation type="journal article" date="2022" name="Int. J. Mol. Sci.">
        <title>Draft Genome of Tanacetum Coccineum: Genomic Comparison of Closely Related Tanacetum-Family Plants.</title>
        <authorList>
            <person name="Yamashiro T."/>
            <person name="Shiraishi A."/>
            <person name="Nakayama K."/>
            <person name="Satake H."/>
        </authorList>
    </citation>
    <scope>NUCLEOTIDE SEQUENCE</scope>
</reference>
<evidence type="ECO:0000313" key="2">
    <source>
        <dbReference type="Proteomes" id="UP001151760"/>
    </source>
</evidence>
<proteinExistence type="predicted"/>
<accession>A0ABQ5EV35</accession>